<sequence>MRDADVPSFSSLVQDGRKTKGWSQDELEAHSGVSRATISRIERGLTDTPDADHVRALCRSLNIDPRQAAVSLGYLTLDEIQPLAPLPPKIKEVLDILEDPRVSDTDKQQWIDYLVYLRARSKSATDAS</sequence>
<gene>
    <name evidence="3" type="ORF">FHR83_006623</name>
</gene>
<dbReference type="AlphaFoldDB" id="A0A7W5AMS1"/>
<evidence type="ECO:0000313" key="3">
    <source>
        <dbReference type="EMBL" id="MBB3098917.1"/>
    </source>
</evidence>
<dbReference type="InterPro" id="IPR010982">
    <property type="entry name" value="Lambda_DNA-bd_dom_sf"/>
</dbReference>
<dbReference type="SMART" id="SM00530">
    <property type="entry name" value="HTH_XRE"/>
    <property type="match status" value="1"/>
</dbReference>
<dbReference type="GO" id="GO:0003677">
    <property type="term" value="F:DNA binding"/>
    <property type="evidence" value="ECO:0007669"/>
    <property type="project" value="InterPro"/>
</dbReference>
<evidence type="ECO:0000259" key="2">
    <source>
        <dbReference type="PROSITE" id="PS50943"/>
    </source>
</evidence>
<comment type="caution">
    <text evidence="3">The sequence shown here is derived from an EMBL/GenBank/DDBJ whole genome shotgun (WGS) entry which is preliminary data.</text>
</comment>
<dbReference type="SUPFAM" id="SSF47413">
    <property type="entry name" value="lambda repressor-like DNA-binding domains"/>
    <property type="match status" value="1"/>
</dbReference>
<dbReference type="EMBL" id="JACHXF010000017">
    <property type="protein sequence ID" value="MBB3098917.1"/>
    <property type="molecule type" value="Genomic_DNA"/>
</dbReference>
<proteinExistence type="predicted"/>
<name>A0A7W5AMS1_9ACTN</name>
<reference evidence="3 4" key="1">
    <citation type="submission" date="2020-08" db="EMBL/GenBank/DDBJ databases">
        <title>Genomic Encyclopedia of Type Strains, Phase III (KMG-III): the genomes of soil and plant-associated and newly described type strains.</title>
        <authorList>
            <person name="Whitman W."/>
        </authorList>
    </citation>
    <scope>NUCLEOTIDE SEQUENCE [LARGE SCALE GENOMIC DNA]</scope>
    <source>
        <strain evidence="3 4">CECT 3287</strain>
    </source>
</reference>
<dbReference type="PROSITE" id="PS50943">
    <property type="entry name" value="HTH_CROC1"/>
    <property type="match status" value="1"/>
</dbReference>
<protein>
    <submittedName>
        <fullName evidence="3">Transcriptional regulator with XRE-family HTH domain</fullName>
    </submittedName>
</protein>
<dbReference type="Proteomes" id="UP000590749">
    <property type="component" value="Unassembled WGS sequence"/>
</dbReference>
<dbReference type="RefSeq" id="WP_183225008.1">
    <property type="nucleotide sequence ID" value="NZ_BMPW01000020.1"/>
</dbReference>
<evidence type="ECO:0000256" key="1">
    <source>
        <dbReference type="SAM" id="MobiDB-lite"/>
    </source>
</evidence>
<accession>A0A7W5AMS1</accession>
<feature type="domain" description="HTH cro/C1-type" evidence="2">
    <location>
        <begin position="13"/>
        <end position="68"/>
    </location>
</feature>
<dbReference type="InterPro" id="IPR001387">
    <property type="entry name" value="Cro/C1-type_HTH"/>
</dbReference>
<dbReference type="CDD" id="cd00093">
    <property type="entry name" value="HTH_XRE"/>
    <property type="match status" value="1"/>
</dbReference>
<dbReference type="Gene3D" id="1.10.260.40">
    <property type="entry name" value="lambda repressor-like DNA-binding domains"/>
    <property type="match status" value="1"/>
</dbReference>
<keyword evidence="4" id="KW-1185">Reference proteome</keyword>
<dbReference type="Pfam" id="PF01381">
    <property type="entry name" value="HTH_3"/>
    <property type="match status" value="1"/>
</dbReference>
<evidence type="ECO:0000313" key="4">
    <source>
        <dbReference type="Proteomes" id="UP000590749"/>
    </source>
</evidence>
<feature type="region of interest" description="Disordered" evidence="1">
    <location>
        <begin position="1"/>
        <end position="33"/>
    </location>
</feature>
<organism evidence="3 4">
    <name type="scientific">Actinoplanes campanulatus</name>
    <dbReference type="NCBI Taxonomy" id="113559"/>
    <lineage>
        <taxon>Bacteria</taxon>
        <taxon>Bacillati</taxon>
        <taxon>Actinomycetota</taxon>
        <taxon>Actinomycetes</taxon>
        <taxon>Micromonosporales</taxon>
        <taxon>Micromonosporaceae</taxon>
        <taxon>Actinoplanes</taxon>
    </lineage>
</organism>